<keyword evidence="2" id="KW-1185">Reference proteome</keyword>
<sequence length="76" mass="8061">RSASLMYALDRTSVVFLSADPYGQLGYAQEEYCEAGEDDAGTAQVIALLPGGVNPICIDRADDEGEVDGVEHRLGV</sequence>
<organism evidence="1 2">
    <name type="scientific">Vermiconidia calcicola</name>
    <dbReference type="NCBI Taxonomy" id="1690605"/>
    <lineage>
        <taxon>Eukaryota</taxon>
        <taxon>Fungi</taxon>
        <taxon>Dikarya</taxon>
        <taxon>Ascomycota</taxon>
        <taxon>Pezizomycotina</taxon>
        <taxon>Dothideomycetes</taxon>
        <taxon>Dothideomycetidae</taxon>
        <taxon>Mycosphaerellales</taxon>
        <taxon>Extremaceae</taxon>
        <taxon>Vermiconidia</taxon>
    </lineage>
</organism>
<protein>
    <submittedName>
        <fullName evidence="1">Uncharacterized protein</fullName>
    </submittedName>
</protein>
<dbReference type="Proteomes" id="UP001281147">
    <property type="component" value="Unassembled WGS sequence"/>
</dbReference>
<proteinExistence type="predicted"/>
<gene>
    <name evidence="1" type="ORF">LTR37_021042</name>
</gene>
<dbReference type="EMBL" id="JAUTXU010000421">
    <property type="protein sequence ID" value="KAK3680814.1"/>
    <property type="molecule type" value="Genomic_DNA"/>
</dbReference>
<reference evidence="1" key="1">
    <citation type="submission" date="2023-07" db="EMBL/GenBank/DDBJ databases">
        <title>Black Yeasts Isolated from many extreme environments.</title>
        <authorList>
            <person name="Coleine C."/>
            <person name="Stajich J.E."/>
            <person name="Selbmann L."/>
        </authorList>
    </citation>
    <scope>NUCLEOTIDE SEQUENCE</scope>
    <source>
        <strain evidence="1">CCFEE 5714</strain>
    </source>
</reference>
<evidence type="ECO:0000313" key="2">
    <source>
        <dbReference type="Proteomes" id="UP001281147"/>
    </source>
</evidence>
<comment type="caution">
    <text evidence="1">The sequence shown here is derived from an EMBL/GenBank/DDBJ whole genome shotgun (WGS) entry which is preliminary data.</text>
</comment>
<evidence type="ECO:0000313" key="1">
    <source>
        <dbReference type="EMBL" id="KAK3680814.1"/>
    </source>
</evidence>
<accession>A0ACC3M9S4</accession>
<feature type="non-terminal residue" evidence="1">
    <location>
        <position position="1"/>
    </location>
</feature>
<name>A0ACC3M9S4_9PEZI</name>